<name>A0AA38M5I9_9CUCU</name>
<evidence type="ECO:0000313" key="9">
    <source>
        <dbReference type="EMBL" id="KAJ3643824.1"/>
    </source>
</evidence>
<accession>A0AA38M5I9</accession>
<evidence type="ECO:0000313" key="10">
    <source>
        <dbReference type="Proteomes" id="UP001168821"/>
    </source>
</evidence>
<dbReference type="PANTHER" id="PTHR21143">
    <property type="entry name" value="INVERTEBRATE GUSTATORY RECEPTOR"/>
    <property type="match status" value="1"/>
</dbReference>
<feature type="transmembrane region" description="Helical" evidence="8">
    <location>
        <begin position="72"/>
        <end position="90"/>
    </location>
</feature>
<protein>
    <recommendedName>
        <fullName evidence="8">Gustatory receptor</fullName>
    </recommendedName>
</protein>
<keyword evidence="7 8" id="KW-0807">Transducer</keyword>
<evidence type="ECO:0000256" key="3">
    <source>
        <dbReference type="ARBA" id="ARBA00022692"/>
    </source>
</evidence>
<evidence type="ECO:0000256" key="6">
    <source>
        <dbReference type="ARBA" id="ARBA00023170"/>
    </source>
</evidence>
<evidence type="ECO:0000256" key="5">
    <source>
        <dbReference type="ARBA" id="ARBA00023136"/>
    </source>
</evidence>
<keyword evidence="4 8" id="KW-1133">Transmembrane helix</keyword>
<feature type="transmembrane region" description="Helical" evidence="8">
    <location>
        <begin position="120"/>
        <end position="139"/>
    </location>
</feature>
<comment type="similarity">
    <text evidence="8">Belongs to the insect chemoreceptor superfamily. Gustatory receptor (GR) family.</text>
</comment>
<feature type="transmembrane region" description="Helical" evidence="8">
    <location>
        <begin position="354"/>
        <end position="372"/>
    </location>
</feature>
<comment type="function">
    <text evidence="8">Gustatory receptor which mediates acceptance or avoidance behavior, depending on its substrates.</text>
</comment>
<evidence type="ECO:0000256" key="7">
    <source>
        <dbReference type="ARBA" id="ARBA00023224"/>
    </source>
</evidence>
<dbReference type="AlphaFoldDB" id="A0AA38M5I9"/>
<evidence type="ECO:0000256" key="1">
    <source>
        <dbReference type="ARBA" id="ARBA00004651"/>
    </source>
</evidence>
<dbReference type="GO" id="GO:0030424">
    <property type="term" value="C:axon"/>
    <property type="evidence" value="ECO:0007669"/>
    <property type="project" value="TreeGrafter"/>
</dbReference>
<feature type="transmembrane region" description="Helical" evidence="8">
    <location>
        <begin position="40"/>
        <end position="60"/>
    </location>
</feature>
<comment type="subcellular location">
    <subcellularLocation>
        <location evidence="1 8">Cell membrane</location>
        <topology evidence="1 8">Multi-pass membrane protein</topology>
    </subcellularLocation>
</comment>
<reference evidence="9" key="1">
    <citation type="journal article" date="2023" name="G3 (Bethesda)">
        <title>Whole genome assemblies of Zophobas morio and Tenebrio molitor.</title>
        <authorList>
            <person name="Kaur S."/>
            <person name="Stinson S.A."/>
            <person name="diCenzo G.C."/>
        </authorList>
    </citation>
    <scope>NUCLEOTIDE SEQUENCE</scope>
    <source>
        <strain evidence="9">QUZm001</strain>
    </source>
</reference>
<dbReference type="InterPro" id="IPR013604">
    <property type="entry name" value="7TM_chemorcpt"/>
</dbReference>
<evidence type="ECO:0000256" key="4">
    <source>
        <dbReference type="ARBA" id="ARBA00022989"/>
    </source>
</evidence>
<gene>
    <name evidence="9" type="ORF">Zmor_026511</name>
</gene>
<dbReference type="Pfam" id="PF08395">
    <property type="entry name" value="7tm_7"/>
    <property type="match status" value="1"/>
</dbReference>
<evidence type="ECO:0000256" key="8">
    <source>
        <dbReference type="RuleBase" id="RU363108"/>
    </source>
</evidence>
<feature type="transmembrane region" description="Helical" evidence="8">
    <location>
        <begin position="273"/>
        <end position="291"/>
    </location>
</feature>
<feature type="transmembrane region" description="Helical" evidence="8">
    <location>
        <begin position="239"/>
        <end position="261"/>
    </location>
</feature>
<dbReference type="PANTHER" id="PTHR21143:SF133">
    <property type="entry name" value="GUSTATORY AND PHEROMONE RECEPTOR 32A-RELATED"/>
    <property type="match status" value="1"/>
</dbReference>
<comment type="caution">
    <text evidence="8">Lacks conserved residue(s) required for the propagation of feature annotation.</text>
</comment>
<keyword evidence="5 8" id="KW-0472">Membrane</keyword>
<dbReference type="Proteomes" id="UP001168821">
    <property type="component" value="Unassembled WGS sequence"/>
</dbReference>
<dbReference type="GO" id="GO:0007165">
    <property type="term" value="P:signal transduction"/>
    <property type="evidence" value="ECO:0007669"/>
    <property type="project" value="UniProtKB-KW"/>
</dbReference>
<keyword evidence="6 8" id="KW-0675">Receptor</keyword>
<dbReference type="GO" id="GO:0007635">
    <property type="term" value="P:chemosensory behavior"/>
    <property type="evidence" value="ECO:0007669"/>
    <property type="project" value="TreeGrafter"/>
</dbReference>
<evidence type="ECO:0000256" key="2">
    <source>
        <dbReference type="ARBA" id="ARBA00022475"/>
    </source>
</evidence>
<dbReference type="EMBL" id="JALNTZ010000008">
    <property type="protein sequence ID" value="KAJ3643824.1"/>
    <property type="molecule type" value="Genomic_DNA"/>
</dbReference>
<keyword evidence="3 8" id="KW-0812">Transmembrane</keyword>
<dbReference type="GO" id="GO:0008049">
    <property type="term" value="P:male courtship behavior"/>
    <property type="evidence" value="ECO:0007669"/>
    <property type="project" value="TreeGrafter"/>
</dbReference>
<dbReference type="GO" id="GO:0005886">
    <property type="term" value="C:plasma membrane"/>
    <property type="evidence" value="ECO:0007669"/>
    <property type="project" value="UniProtKB-SubCell"/>
</dbReference>
<dbReference type="GO" id="GO:0030425">
    <property type="term" value="C:dendrite"/>
    <property type="evidence" value="ECO:0007669"/>
    <property type="project" value="TreeGrafter"/>
</dbReference>
<dbReference type="GO" id="GO:0050909">
    <property type="term" value="P:sensory perception of taste"/>
    <property type="evidence" value="ECO:0007669"/>
    <property type="project" value="InterPro"/>
</dbReference>
<comment type="caution">
    <text evidence="9">The sequence shown here is derived from an EMBL/GenBank/DDBJ whole genome shotgun (WGS) entry which is preliminary data.</text>
</comment>
<sequence length="374" mass="43970">MPPLLDSTPALIKFIYQLLGVAQFTFTTSPTEFLKIRSRLWCFVSYAFFIYLCVSYNLSVHPSSEVFTYLDLLVNCGNITYMIVFTTIFYKRSNKLETLLNQIQRIELDVPLSIRTKQTWIRMILLTTVSAMLICFPFRELPFYSVIYFIYPCIVNCFDNLFINDVFSCICDKFKTINLQLERINSVDLLRIFPLTKIDKIHVLEKEETDYNIQVIEQLSHYHYNLVMLTSETLKEFEVTILVAMVQWFLNMIDGNYTLIYLIKDNKIGSVRFTSNVTYVAFLMSWLYAIIAKMNETREVAARGGSFIHDVWNRYSFKGIIDKRIRHLELFSIRMLCTRVDCNVKGFFSLDFTFFHLMVAAVTTYMVILLQFGM</sequence>
<proteinExistence type="inferred from homology"/>
<keyword evidence="10" id="KW-1185">Reference proteome</keyword>
<keyword evidence="2 8" id="KW-1003">Cell membrane</keyword>
<dbReference type="GO" id="GO:0043025">
    <property type="term" value="C:neuronal cell body"/>
    <property type="evidence" value="ECO:0007669"/>
    <property type="project" value="TreeGrafter"/>
</dbReference>
<organism evidence="9 10">
    <name type="scientific">Zophobas morio</name>
    <dbReference type="NCBI Taxonomy" id="2755281"/>
    <lineage>
        <taxon>Eukaryota</taxon>
        <taxon>Metazoa</taxon>
        <taxon>Ecdysozoa</taxon>
        <taxon>Arthropoda</taxon>
        <taxon>Hexapoda</taxon>
        <taxon>Insecta</taxon>
        <taxon>Pterygota</taxon>
        <taxon>Neoptera</taxon>
        <taxon>Endopterygota</taxon>
        <taxon>Coleoptera</taxon>
        <taxon>Polyphaga</taxon>
        <taxon>Cucujiformia</taxon>
        <taxon>Tenebrionidae</taxon>
        <taxon>Zophobas</taxon>
    </lineage>
</organism>